<dbReference type="GO" id="GO:0016301">
    <property type="term" value="F:kinase activity"/>
    <property type="evidence" value="ECO:0007669"/>
    <property type="project" value="UniProtKB-KW"/>
</dbReference>
<dbReference type="Pfam" id="PF00294">
    <property type="entry name" value="PfkB"/>
    <property type="match status" value="1"/>
</dbReference>
<dbReference type="Gene3D" id="3.40.1190.20">
    <property type="match status" value="1"/>
</dbReference>
<keyword evidence="3" id="KW-0808">Transferase</keyword>
<dbReference type="SUPFAM" id="SSF53613">
    <property type="entry name" value="Ribokinase-like"/>
    <property type="match status" value="1"/>
</dbReference>
<sequence length="374" mass="39638">MASSSSDTPRATLAADPLVGTLGMFIIDTFRVLDEASGAEMRDPLQRGEQIGGGGVYFAVGARVWLRPERILGVIDAGPDFPAALRNTLEAFNAAAGASSPSRGGMWAWRSRPDGTTRAVNVYRGQHRGFEYLSPRLRLEPSDIAACSPCGRLPRWLHCICAPDRLLAIVAQLRQLRSDDMDAQRIVWEPIPDSATAQNLPALLEAMRHVHVVSPNHDEAAAFLSHPPDTLTSREACTALVERLGAAFAHASPEAKAPLICVRCGALGAVALGAQGVQAVQAWHRPEQAASVVDVTGAGNAFLGGLTAALSETAPDMLPVDLPQGAIRHALSCAAVSASYALEQLGLPSLSSGSAERWNGDEPSARLRELEGRR</sequence>
<dbReference type="GeneID" id="37272898"/>
<dbReference type="PANTHER" id="PTHR47098:SF2">
    <property type="entry name" value="PROTEIN MAK32"/>
    <property type="match status" value="1"/>
</dbReference>
<keyword evidence="4" id="KW-1185">Reference proteome</keyword>
<reference evidence="3 4" key="1">
    <citation type="journal article" date="2018" name="Mol. Biol. Evol.">
        <title>Broad Genomic Sampling Reveals a Smut Pathogenic Ancestry of the Fungal Clade Ustilaginomycotina.</title>
        <authorList>
            <person name="Kijpornyongpan T."/>
            <person name="Mondo S.J."/>
            <person name="Barry K."/>
            <person name="Sandor L."/>
            <person name="Lee J."/>
            <person name="Lipzen A."/>
            <person name="Pangilinan J."/>
            <person name="LaButti K."/>
            <person name="Hainaut M."/>
            <person name="Henrissat B."/>
            <person name="Grigoriev I.V."/>
            <person name="Spatafora J.W."/>
            <person name="Aime M.C."/>
        </authorList>
    </citation>
    <scope>NUCLEOTIDE SEQUENCE [LARGE SCALE GENOMIC DNA]</scope>
    <source>
        <strain evidence="3 4">MCA 4186</strain>
    </source>
</reference>
<evidence type="ECO:0000313" key="4">
    <source>
        <dbReference type="Proteomes" id="UP000245946"/>
    </source>
</evidence>
<protein>
    <submittedName>
        <fullName evidence="3">Ribokinase-like protein</fullName>
    </submittedName>
</protein>
<organism evidence="3 4">
    <name type="scientific">Tilletiopsis washingtonensis</name>
    <dbReference type="NCBI Taxonomy" id="58919"/>
    <lineage>
        <taxon>Eukaryota</taxon>
        <taxon>Fungi</taxon>
        <taxon>Dikarya</taxon>
        <taxon>Basidiomycota</taxon>
        <taxon>Ustilaginomycotina</taxon>
        <taxon>Exobasidiomycetes</taxon>
        <taxon>Entylomatales</taxon>
        <taxon>Entylomatales incertae sedis</taxon>
        <taxon>Tilletiopsis</taxon>
    </lineage>
</organism>
<feature type="region of interest" description="Disordered" evidence="1">
    <location>
        <begin position="351"/>
        <end position="374"/>
    </location>
</feature>
<feature type="compositionally biased region" description="Basic and acidic residues" evidence="1">
    <location>
        <begin position="358"/>
        <end position="374"/>
    </location>
</feature>
<gene>
    <name evidence="3" type="ORF">FA09DRAFT_361422</name>
</gene>
<dbReference type="OrthoDB" id="497927at2759"/>
<dbReference type="EMBL" id="KZ819296">
    <property type="protein sequence ID" value="PWN97131.1"/>
    <property type="molecule type" value="Genomic_DNA"/>
</dbReference>
<dbReference type="PANTHER" id="PTHR47098">
    <property type="entry name" value="PROTEIN MAK32"/>
    <property type="match status" value="1"/>
</dbReference>
<dbReference type="InterPro" id="IPR011611">
    <property type="entry name" value="PfkB_dom"/>
</dbReference>
<evidence type="ECO:0000313" key="3">
    <source>
        <dbReference type="EMBL" id="PWN97131.1"/>
    </source>
</evidence>
<dbReference type="InterPro" id="IPR029056">
    <property type="entry name" value="Ribokinase-like"/>
</dbReference>
<name>A0A316Z6D5_9BASI</name>
<evidence type="ECO:0000256" key="1">
    <source>
        <dbReference type="SAM" id="MobiDB-lite"/>
    </source>
</evidence>
<accession>A0A316Z6D5</accession>
<dbReference type="AlphaFoldDB" id="A0A316Z6D5"/>
<evidence type="ECO:0000259" key="2">
    <source>
        <dbReference type="Pfam" id="PF00294"/>
    </source>
</evidence>
<dbReference type="RefSeq" id="XP_025597410.1">
    <property type="nucleotide sequence ID" value="XM_025745354.1"/>
</dbReference>
<proteinExistence type="predicted"/>
<dbReference type="Proteomes" id="UP000245946">
    <property type="component" value="Unassembled WGS sequence"/>
</dbReference>
<dbReference type="STRING" id="58919.A0A316Z6D5"/>
<keyword evidence="3" id="KW-0418">Kinase</keyword>
<feature type="domain" description="Carbohydrate kinase PfkB" evidence="2">
    <location>
        <begin position="192"/>
        <end position="346"/>
    </location>
</feature>